<comment type="caution">
    <text evidence="1">The sequence shown here is derived from an EMBL/GenBank/DDBJ whole genome shotgun (WGS) entry which is preliminary data.</text>
</comment>
<dbReference type="EMBL" id="CAKOGP040002133">
    <property type="protein sequence ID" value="CAJ1963127.1"/>
    <property type="molecule type" value="Genomic_DNA"/>
</dbReference>
<dbReference type="AlphaFoldDB" id="A0AAD2PWV2"/>
<gene>
    <name evidence="1" type="ORF">CYCCA115_LOCUS20017</name>
</gene>
<sequence length="501" mass="56073">MPGELTLQDPTGPWATLRLLQPDEAERTLGVMMAHLRPEQHNTLPCGALWEKAKTWAAKFCPQHLLCYDVLPPKATALKTLEYMMPLSTLAAPPGCLSCHRSSKRVCIKLGFAVPFPASVLMRHSANCTKTGLYLEANLQSHQLETDTSFPLLQQEPTNTGILASKTWLKRVWIELDSLGIRVEISSPPLSLHCANDRLLMDIFIDALVVQEGLLWLNWCRQYLQVTALSELATADGCSLTAASIAGQPSGHFATSYNWPQTQCPGPSHWDLWRRVLSQAVLRPYSRRRRLLRPPPLGPWSDSLDQWTWLFSCTALIVFHRTAKHLAIYRPINSRSHKTFRRDLHHTWTGTLPGDVQRASVTLHPQTAYITVTGTAPVDPPDPETLPSSILHIWKELAADMDDDWGSVPEYIYIAGDEQVLLEALEKGKLRVISDGSFKQQVGTAAVQLRTRRGGHVIWIKCRTPGKQEDQSAYRSELIGLLAGILVASWLRLHLQSLAKP</sequence>
<evidence type="ECO:0000313" key="1">
    <source>
        <dbReference type="EMBL" id="CAJ1963127.1"/>
    </source>
</evidence>
<name>A0AAD2PWV2_9STRA</name>
<organism evidence="1 2">
    <name type="scientific">Cylindrotheca closterium</name>
    <dbReference type="NCBI Taxonomy" id="2856"/>
    <lineage>
        <taxon>Eukaryota</taxon>
        <taxon>Sar</taxon>
        <taxon>Stramenopiles</taxon>
        <taxon>Ochrophyta</taxon>
        <taxon>Bacillariophyta</taxon>
        <taxon>Bacillariophyceae</taxon>
        <taxon>Bacillariophycidae</taxon>
        <taxon>Bacillariales</taxon>
        <taxon>Bacillariaceae</taxon>
        <taxon>Cylindrotheca</taxon>
    </lineage>
</organism>
<proteinExistence type="predicted"/>
<dbReference type="Proteomes" id="UP001295423">
    <property type="component" value="Unassembled WGS sequence"/>
</dbReference>
<accession>A0AAD2PWV2</accession>
<reference evidence="1" key="1">
    <citation type="submission" date="2023-08" db="EMBL/GenBank/DDBJ databases">
        <authorList>
            <person name="Audoor S."/>
            <person name="Bilcke G."/>
        </authorList>
    </citation>
    <scope>NUCLEOTIDE SEQUENCE</scope>
</reference>
<keyword evidence="2" id="KW-1185">Reference proteome</keyword>
<protein>
    <submittedName>
        <fullName evidence="1">Uncharacterized protein</fullName>
    </submittedName>
</protein>
<evidence type="ECO:0000313" key="2">
    <source>
        <dbReference type="Proteomes" id="UP001295423"/>
    </source>
</evidence>